<keyword evidence="11" id="KW-0460">Magnesium</keyword>
<feature type="domain" description="Oligosaccharyl transferase STT3 N-terminal" evidence="19">
    <location>
        <begin position="49"/>
        <end position="441"/>
    </location>
</feature>
<evidence type="ECO:0000256" key="9">
    <source>
        <dbReference type="ARBA" id="ARBA00022692"/>
    </source>
</evidence>
<evidence type="ECO:0000256" key="4">
    <source>
        <dbReference type="ARBA" id="ARBA00004922"/>
    </source>
</evidence>
<evidence type="ECO:0000256" key="8">
    <source>
        <dbReference type="ARBA" id="ARBA00022679"/>
    </source>
</evidence>
<reference evidence="22 23" key="1">
    <citation type="journal article" date="2017" name="BMC Genomics">
        <title>Genomic analysis of methanogenic archaea reveals a shift towards energy conservation.</title>
        <authorList>
            <person name="Gilmore S.P."/>
            <person name="Henske J.K."/>
            <person name="Sexton J.A."/>
            <person name="Solomon K.V."/>
            <person name="Seppala S."/>
            <person name="Yoo J.I."/>
            <person name="Huyett L.M."/>
            <person name="Pressman A."/>
            <person name="Cogan J.Z."/>
            <person name="Kivenson V."/>
            <person name="Peng X."/>
            <person name="Tan Y."/>
            <person name="Valentine D.L."/>
            <person name="O'Malley M.A."/>
        </authorList>
    </citation>
    <scope>NUCLEOTIDE SEQUENCE [LARGE SCALE GENOMIC DNA]</scope>
    <source>
        <strain evidence="22 23">XII</strain>
    </source>
</reference>
<dbReference type="GO" id="GO:0005886">
    <property type="term" value="C:plasma membrane"/>
    <property type="evidence" value="ECO:0007669"/>
    <property type="project" value="UniProtKB-SubCell"/>
</dbReference>
<proteinExistence type="inferred from homology"/>
<dbReference type="Gene3D" id="2.60.40.3390">
    <property type="match status" value="1"/>
</dbReference>
<evidence type="ECO:0000256" key="11">
    <source>
        <dbReference type="ARBA" id="ARBA00022842"/>
    </source>
</evidence>
<evidence type="ECO:0000313" key="23">
    <source>
        <dbReference type="Proteomes" id="UP000243820"/>
    </source>
</evidence>
<dbReference type="PANTHER" id="PTHR13872:SF1">
    <property type="entry name" value="DOLICHYL-DIPHOSPHOOLIGOSACCHARIDE--PROTEIN GLYCOSYLTRANSFERASE SUBUNIT STT3B"/>
    <property type="match status" value="1"/>
</dbReference>
<name>A0AAX0Q6P1_9EURY</name>
<evidence type="ECO:0000256" key="18">
    <source>
        <dbReference type="SAM" id="Phobius"/>
    </source>
</evidence>
<feature type="transmembrane region" description="Helical" evidence="18">
    <location>
        <begin position="491"/>
        <end position="513"/>
    </location>
</feature>
<comment type="cofactor">
    <cofactor evidence="1">
        <name>Mn(2+)</name>
        <dbReference type="ChEBI" id="CHEBI:29035"/>
    </cofactor>
</comment>
<evidence type="ECO:0000256" key="13">
    <source>
        <dbReference type="ARBA" id="ARBA00023136"/>
    </source>
</evidence>
<keyword evidence="14" id="KW-0464">Manganese</keyword>
<dbReference type="Gene3D" id="3.40.50.12610">
    <property type="match status" value="1"/>
</dbReference>
<evidence type="ECO:0000256" key="17">
    <source>
        <dbReference type="SAM" id="MobiDB-lite"/>
    </source>
</evidence>
<feature type="transmembrane region" description="Helical" evidence="18">
    <location>
        <begin position="315"/>
        <end position="336"/>
    </location>
</feature>
<dbReference type="Proteomes" id="UP000243820">
    <property type="component" value="Unassembled WGS sequence"/>
</dbReference>
<feature type="transmembrane region" description="Helical" evidence="18">
    <location>
        <begin position="400"/>
        <end position="417"/>
    </location>
</feature>
<dbReference type="Pfam" id="PF22627">
    <property type="entry name" value="AglB_core-like"/>
    <property type="match status" value="1"/>
</dbReference>
<protein>
    <recommendedName>
        <fullName evidence="6">dolichyl-phosphooligosaccharide-protein glycotransferase</fullName>
        <ecNumber evidence="6">2.4.99.21</ecNumber>
    </recommendedName>
    <alternativeName>
        <fullName evidence="15">Oligosaccharyl transferase</fullName>
    </alternativeName>
</protein>
<evidence type="ECO:0000256" key="2">
    <source>
        <dbReference type="ARBA" id="ARBA00001946"/>
    </source>
</evidence>
<gene>
    <name evidence="22" type="ORF">ASJ83_00775</name>
</gene>
<feature type="transmembrane region" description="Helical" evidence="18">
    <location>
        <begin position="423"/>
        <end position="444"/>
    </location>
</feature>
<comment type="subcellular location">
    <subcellularLocation>
        <location evidence="3">Cell membrane</location>
        <topology evidence="3">Multi-pass membrane protein</topology>
    </subcellularLocation>
</comment>
<feature type="domain" description="Archaeal glycosylation protein B peripheral" evidence="20">
    <location>
        <begin position="796"/>
        <end position="869"/>
    </location>
</feature>
<feature type="transmembrane region" description="Helical" evidence="18">
    <location>
        <begin position="109"/>
        <end position="130"/>
    </location>
</feature>
<dbReference type="InterPro" id="IPR048307">
    <property type="entry name" value="STT3_N"/>
</dbReference>
<organism evidence="22 23">
    <name type="scientific">Methanocorpusculum parvum</name>
    <dbReference type="NCBI Taxonomy" id="2193"/>
    <lineage>
        <taxon>Archaea</taxon>
        <taxon>Methanobacteriati</taxon>
        <taxon>Methanobacteriota</taxon>
        <taxon>Stenosarchaea group</taxon>
        <taxon>Methanomicrobia</taxon>
        <taxon>Methanomicrobiales</taxon>
        <taxon>Methanocorpusculaceae</taxon>
        <taxon>Methanocorpusculum</taxon>
    </lineage>
</organism>
<dbReference type="Pfam" id="PF02516">
    <property type="entry name" value="STT3"/>
    <property type="match status" value="1"/>
</dbReference>
<dbReference type="Pfam" id="PF18079">
    <property type="entry name" value="AglB_L1"/>
    <property type="match status" value="1"/>
</dbReference>
<keyword evidence="7" id="KW-0328">Glycosyltransferase</keyword>
<evidence type="ECO:0000259" key="19">
    <source>
        <dbReference type="Pfam" id="PF02516"/>
    </source>
</evidence>
<keyword evidence="10" id="KW-0479">Metal-binding</keyword>
<feature type="region of interest" description="Disordered" evidence="17">
    <location>
        <begin position="461"/>
        <end position="483"/>
    </location>
</feature>
<comment type="caution">
    <text evidence="22">The sequence shown here is derived from an EMBL/GenBank/DDBJ whole genome shotgun (WGS) entry which is preliminary data.</text>
</comment>
<dbReference type="InterPro" id="IPR054479">
    <property type="entry name" value="AglB-like_core"/>
</dbReference>
<dbReference type="RefSeq" id="WP_095642500.1">
    <property type="nucleotide sequence ID" value="NZ_LMVO01000044.1"/>
</dbReference>
<keyword evidence="13 18" id="KW-0472">Membrane</keyword>
<feature type="transmembrane region" description="Helical" evidence="18">
    <location>
        <begin position="83"/>
        <end position="103"/>
    </location>
</feature>
<evidence type="ECO:0000256" key="14">
    <source>
        <dbReference type="ARBA" id="ARBA00023211"/>
    </source>
</evidence>
<feature type="transmembrane region" description="Helical" evidence="18">
    <location>
        <begin position="12"/>
        <end position="31"/>
    </location>
</feature>
<dbReference type="InterPro" id="IPR041154">
    <property type="entry name" value="AglB_P1"/>
</dbReference>
<feature type="domain" description="AglB-like core" evidence="21">
    <location>
        <begin position="526"/>
        <end position="627"/>
    </location>
</feature>
<evidence type="ECO:0000256" key="16">
    <source>
        <dbReference type="ARBA" id="ARBA00034066"/>
    </source>
</evidence>
<dbReference type="InterPro" id="IPR026410">
    <property type="entry name" value="OlisacTrfase_arch"/>
</dbReference>
<comment type="similarity">
    <text evidence="5">Belongs to the STT3 family.</text>
</comment>
<keyword evidence="9 18" id="KW-0812">Transmembrane</keyword>
<keyword evidence="12 18" id="KW-1133">Transmembrane helix</keyword>
<comment type="catalytic activity">
    <reaction evidence="16">
        <text>an archaeal dolichyl phosphooligosaccharide + [protein]-L-asparagine = an archaeal dolichyl phosphate + a glycoprotein with the oligosaccharide chain attached by N-beta-D-glycosyl linkage to a protein L-asparagine.</text>
        <dbReference type="EC" id="2.4.99.21"/>
    </reaction>
</comment>
<comment type="cofactor">
    <cofactor evidence="2">
        <name>Mg(2+)</name>
        <dbReference type="ChEBI" id="CHEBI:18420"/>
    </cofactor>
</comment>
<accession>A0AAX0Q6P1</accession>
<evidence type="ECO:0000256" key="5">
    <source>
        <dbReference type="ARBA" id="ARBA00010810"/>
    </source>
</evidence>
<evidence type="ECO:0000259" key="20">
    <source>
        <dbReference type="Pfam" id="PF18079"/>
    </source>
</evidence>
<evidence type="ECO:0000256" key="15">
    <source>
        <dbReference type="ARBA" id="ARBA00030679"/>
    </source>
</evidence>
<evidence type="ECO:0000259" key="21">
    <source>
        <dbReference type="Pfam" id="PF22627"/>
    </source>
</evidence>
<evidence type="ECO:0000256" key="1">
    <source>
        <dbReference type="ARBA" id="ARBA00001936"/>
    </source>
</evidence>
<feature type="transmembrane region" description="Helical" evidence="18">
    <location>
        <begin position="374"/>
        <end position="393"/>
    </location>
</feature>
<dbReference type="AlphaFoldDB" id="A0AAX0Q6P1"/>
<dbReference type="NCBIfam" id="TIGR04154">
    <property type="entry name" value="archaeo_STT3"/>
    <property type="match status" value="1"/>
</dbReference>
<evidence type="ECO:0000256" key="3">
    <source>
        <dbReference type="ARBA" id="ARBA00004651"/>
    </source>
</evidence>
<dbReference type="GO" id="GO:0046872">
    <property type="term" value="F:metal ion binding"/>
    <property type="evidence" value="ECO:0007669"/>
    <property type="project" value="UniProtKB-KW"/>
</dbReference>
<evidence type="ECO:0000256" key="12">
    <source>
        <dbReference type="ARBA" id="ARBA00022989"/>
    </source>
</evidence>
<keyword evidence="23" id="KW-1185">Reference proteome</keyword>
<feature type="transmembrane region" description="Helical" evidence="18">
    <location>
        <begin position="253"/>
        <end position="272"/>
    </location>
</feature>
<feature type="transmembrane region" description="Helical" evidence="18">
    <location>
        <begin position="137"/>
        <end position="155"/>
    </location>
</feature>
<evidence type="ECO:0000256" key="6">
    <source>
        <dbReference type="ARBA" id="ARBA00012602"/>
    </source>
</evidence>
<feature type="transmembrane region" description="Helical" evidence="18">
    <location>
        <begin position="284"/>
        <end position="303"/>
    </location>
</feature>
<dbReference type="InterPro" id="IPR003674">
    <property type="entry name" value="Oligo_trans_STT3"/>
</dbReference>
<feature type="transmembrane region" description="Helical" evidence="18">
    <location>
        <begin position="223"/>
        <end position="241"/>
    </location>
</feature>
<dbReference type="GO" id="GO:0004576">
    <property type="term" value="F:oligosaccharyl transferase activity"/>
    <property type="evidence" value="ECO:0007669"/>
    <property type="project" value="InterPro"/>
</dbReference>
<evidence type="ECO:0000313" key="22">
    <source>
        <dbReference type="EMBL" id="PAV08725.1"/>
    </source>
</evidence>
<comment type="pathway">
    <text evidence="4">Protein modification; protein glycosylation.</text>
</comment>
<sequence>MDLKSFWNDARYRYGIIGISVLLCTLIAFLIRMIPMAGLAGTGDMTAGPDAWYNLRLIEVALANTFGFIFFEPMTLYPTGQDIVWGPLFTYIASFFAVIAGAASRTEVITAVSWAPAILGTLMVPVMFFLGKKLGDWKTGIISALFIAVIGGQYLSRSLYGHLDHHIAETFFSGLFCLCYLLALYALSDKKIDLSDRSTWKLPLIYGGVCGIAYFLGLLTMTTMVVFGLFVSVFTLIQFVVNQYSGKPSEYLLGLNVITFMIAALGLLLYGIRDLSFGFVNYSLGLFLVHLFIVFGTIILYLISRTITKLEKTWYYYLLTLALLLAAGSLLLAVVLPDLFGSLMGNLAGFFTNNATAATVQEMSSWSFASAVSAYNWGILLAAGGFVCLLWNIWKHQTPAALFVLIWSLFMFFATCAHVRWEYYFAANVALLAAIFVGWAISFAEKDLALLLGKRTGTKKPAEVSDKKQTEKTKSKNKTLPPSEKPDPIKLAVCIMVLIIAGVFAGSSSVYAVELSSASAYGGTSEDWIGACEWLAENTPDTGVDYLTIYDGSSFTYPSESYGVLSWWDYGHYITTIGKRIPNSNPFQAGVVGEYGVAAVLTSTNESAIAEKLDYLGTKYVMTDYLMANGIFGAMAIWNDTVLQTAPYYYTFLQKGTDGTYSYVSAGTPAFFNTLTVRLQNFDGSMTNSGSVYVVITDSSAGYGAPVVASTKAYAEADEAWAAAENYNANAAGGKHAYVISAPTDLTNYNLPSVDVPALQHFRLVYESPTYVVGGYITGANEGGTAYVKTFEYVPGAVIKGNGIIEVDVVTNNGRTFTYRQESVNGEFIVPYATSGSSYDVKTTGLYTIVGTGQTFAVSEDAVQKGLIIN</sequence>
<dbReference type="EC" id="2.4.99.21" evidence="6"/>
<dbReference type="PANTHER" id="PTHR13872">
    <property type="entry name" value="DOLICHYL-DIPHOSPHOOLIGOSACCHARIDE--PROTEIN GLYCOSYLTRANSFERASE SUBUNIT"/>
    <property type="match status" value="1"/>
</dbReference>
<feature type="transmembrane region" description="Helical" evidence="18">
    <location>
        <begin position="167"/>
        <end position="187"/>
    </location>
</feature>
<dbReference type="EMBL" id="LMVO01000044">
    <property type="protein sequence ID" value="PAV08725.1"/>
    <property type="molecule type" value="Genomic_DNA"/>
</dbReference>
<feature type="compositionally biased region" description="Basic and acidic residues" evidence="17">
    <location>
        <begin position="461"/>
        <end position="474"/>
    </location>
</feature>
<evidence type="ECO:0000256" key="7">
    <source>
        <dbReference type="ARBA" id="ARBA00022676"/>
    </source>
</evidence>
<evidence type="ECO:0000256" key="10">
    <source>
        <dbReference type="ARBA" id="ARBA00022723"/>
    </source>
</evidence>
<keyword evidence="8" id="KW-0808">Transferase</keyword>